<evidence type="ECO:0000259" key="1">
    <source>
        <dbReference type="Pfam" id="PF04326"/>
    </source>
</evidence>
<protein>
    <submittedName>
        <fullName evidence="2">ATP-binding protein</fullName>
    </submittedName>
</protein>
<dbReference type="Proteomes" id="UP000824076">
    <property type="component" value="Unassembled WGS sequence"/>
</dbReference>
<reference evidence="2" key="1">
    <citation type="submission" date="2020-10" db="EMBL/GenBank/DDBJ databases">
        <authorList>
            <person name="Gilroy R."/>
        </authorList>
    </citation>
    <scope>NUCLEOTIDE SEQUENCE</scope>
    <source>
        <strain evidence="2">17073</strain>
    </source>
</reference>
<keyword evidence="2" id="KW-0067">ATP-binding</keyword>
<name>A0A9D1LH31_9BACT</name>
<dbReference type="InterPro" id="IPR007421">
    <property type="entry name" value="Schlafen_AlbA_2_dom"/>
</dbReference>
<proteinExistence type="predicted"/>
<feature type="domain" description="Schlafen AlbA-2" evidence="1">
    <location>
        <begin position="27"/>
        <end position="137"/>
    </location>
</feature>
<accession>A0A9D1LH31</accession>
<organism evidence="2 3">
    <name type="scientific">Candidatus Limisoma intestinavium</name>
    <dbReference type="NCBI Taxonomy" id="2840856"/>
    <lineage>
        <taxon>Bacteria</taxon>
        <taxon>Pseudomonadati</taxon>
        <taxon>Bacteroidota</taxon>
        <taxon>Bacteroidia</taxon>
        <taxon>Bacteroidales</taxon>
        <taxon>Candidatus Limisoma</taxon>
    </lineage>
</organism>
<evidence type="ECO:0000313" key="3">
    <source>
        <dbReference type="Proteomes" id="UP000824076"/>
    </source>
</evidence>
<sequence length="223" mass="25638">MDVKNQKIFRNKKYIYGLIEEGEHECQDFKFAITDSRKIARSIAAFANNKGGRLLVGVKDNGTVAGIRNDEEIYMIEQAAERYCKPVQSVEQTLYCVDGKYVLKVDISSFDKKPVLAQDDNGKWQVYYRVADENVQVPDLFRRMLAATPNDEVLVRFTDAQRWLLQFISKKEAVTLDEIALSGKLSRETIEESVVRLCKMELLTFCYHSGEWKLKIVDSSMSQ</sequence>
<dbReference type="Pfam" id="PF04326">
    <property type="entry name" value="SLFN_AlbA_2"/>
    <property type="match status" value="1"/>
</dbReference>
<dbReference type="EMBL" id="DVMS01000209">
    <property type="protein sequence ID" value="HIU39504.1"/>
    <property type="molecule type" value="Genomic_DNA"/>
</dbReference>
<evidence type="ECO:0000313" key="2">
    <source>
        <dbReference type="EMBL" id="HIU39504.1"/>
    </source>
</evidence>
<comment type="caution">
    <text evidence="2">The sequence shown here is derived from an EMBL/GenBank/DDBJ whole genome shotgun (WGS) entry which is preliminary data.</text>
</comment>
<reference evidence="2" key="2">
    <citation type="journal article" date="2021" name="PeerJ">
        <title>Extensive microbial diversity within the chicken gut microbiome revealed by metagenomics and culture.</title>
        <authorList>
            <person name="Gilroy R."/>
            <person name="Ravi A."/>
            <person name="Getino M."/>
            <person name="Pursley I."/>
            <person name="Horton D.L."/>
            <person name="Alikhan N.F."/>
            <person name="Baker D."/>
            <person name="Gharbi K."/>
            <person name="Hall N."/>
            <person name="Watson M."/>
            <person name="Adriaenssens E.M."/>
            <person name="Foster-Nyarko E."/>
            <person name="Jarju S."/>
            <person name="Secka A."/>
            <person name="Antonio M."/>
            <person name="Oren A."/>
            <person name="Chaudhuri R.R."/>
            <person name="La Ragione R."/>
            <person name="Hildebrand F."/>
            <person name="Pallen M.J."/>
        </authorList>
    </citation>
    <scope>NUCLEOTIDE SEQUENCE</scope>
    <source>
        <strain evidence="2">17073</strain>
    </source>
</reference>
<dbReference type="PANTHER" id="PTHR30595">
    <property type="entry name" value="GLPR-RELATED TRANSCRIPTIONAL REPRESSOR"/>
    <property type="match status" value="1"/>
</dbReference>
<dbReference type="InterPro" id="IPR038461">
    <property type="entry name" value="Schlafen_AlbA_2_dom_sf"/>
</dbReference>
<dbReference type="Gene3D" id="3.30.950.30">
    <property type="entry name" value="Schlafen, AAA domain"/>
    <property type="match status" value="1"/>
</dbReference>
<gene>
    <name evidence="2" type="ORF">IAD18_07560</name>
</gene>
<dbReference type="AlphaFoldDB" id="A0A9D1LH31"/>
<keyword evidence="2" id="KW-0547">Nucleotide-binding</keyword>
<dbReference type="GO" id="GO:0005524">
    <property type="term" value="F:ATP binding"/>
    <property type="evidence" value="ECO:0007669"/>
    <property type="project" value="UniProtKB-KW"/>
</dbReference>
<dbReference type="PANTHER" id="PTHR30595:SF6">
    <property type="entry name" value="SCHLAFEN ALBA-2 DOMAIN-CONTAINING PROTEIN"/>
    <property type="match status" value="1"/>
</dbReference>